<dbReference type="EMBL" id="JALJOQ010000199">
    <property type="protein sequence ID" value="KAK9789963.1"/>
    <property type="molecule type" value="Genomic_DNA"/>
</dbReference>
<dbReference type="InterPro" id="IPR033740">
    <property type="entry name" value="Pept_M24B"/>
</dbReference>
<gene>
    <name evidence="10" type="ORF">WJX73_006444</name>
</gene>
<comment type="caution">
    <text evidence="10">The sequence shown here is derived from an EMBL/GenBank/DDBJ whole genome shotgun (WGS) entry which is preliminary data.</text>
</comment>
<dbReference type="Pfam" id="PF16189">
    <property type="entry name" value="Creatinase_N_2"/>
    <property type="match status" value="1"/>
</dbReference>
<dbReference type="InterPro" id="IPR050422">
    <property type="entry name" value="X-Pro_aminopeptidase_P"/>
</dbReference>
<dbReference type="Proteomes" id="UP001465755">
    <property type="component" value="Unassembled WGS sequence"/>
</dbReference>
<dbReference type="InterPro" id="IPR029149">
    <property type="entry name" value="Creatin/AminoP/Spt16_N"/>
</dbReference>
<feature type="domain" description="Peptidase M24" evidence="7">
    <location>
        <begin position="417"/>
        <end position="635"/>
    </location>
</feature>
<evidence type="ECO:0000313" key="10">
    <source>
        <dbReference type="EMBL" id="KAK9789963.1"/>
    </source>
</evidence>
<keyword evidence="4" id="KW-0378">Hydrolase</keyword>
<dbReference type="PANTHER" id="PTHR43763">
    <property type="entry name" value="XAA-PRO AMINOPEPTIDASE 1"/>
    <property type="match status" value="1"/>
</dbReference>
<evidence type="ECO:0000256" key="3">
    <source>
        <dbReference type="ARBA" id="ARBA00022723"/>
    </source>
</evidence>
<dbReference type="SUPFAM" id="SSF55920">
    <property type="entry name" value="Creatinase/aminopeptidase"/>
    <property type="match status" value="1"/>
</dbReference>
<comment type="cofactor">
    <cofactor evidence="1">
        <name>Mn(2+)</name>
        <dbReference type="ChEBI" id="CHEBI:29035"/>
    </cofactor>
</comment>
<evidence type="ECO:0000256" key="1">
    <source>
        <dbReference type="ARBA" id="ARBA00001936"/>
    </source>
</evidence>
<dbReference type="SUPFAM" id="SSF53092">
    <property type="entry name" value="Creatinase/prolidase N-terminal domain"/>
    <property type="match status" value="1"/>
</dbReference>
<evidence type="ECO:0000259" key="7">
    <source>
        <dbReference type="Pfam" id="PF00557"/>
    </source>
</evidence>
<dbReference type="GO" id="GO:0005737">
    <property type="term" value="C:cytoplasm"/>
    <property type="evidence" value="ECO:0007669"/>
    <property type="project" value="UniProtKB-ARBA"/>
</dbReference>
<dbReference type="Pfam" id="PF16188">
    <property type="entry name" value="Peptidase_M24_C"/>
    <property type="match status" value="1"/>
</dbReference>
<dbReference type="InterPro" id="IPR000994">
    <property type="entry name" value="Pept_M24"/>
</dbReference>
<dbReference type="InterPro" id="IPR032416">
    <property type="entry name" value="Peptidase_M24_C"/>
</dbReference>
<evidence type="ECO:0000256" key="6">
    <source>
        <dbReference type="SAM" id="MobiDB-lite"/>
    </source>
</evidence>
<evidence type="ECO:0000259" key="8">
    <source>
        <dbReference type="Pfam" id="PF01321"/>
    </source>
</evidence>
<evidence type="ECO:0000256" key="2">
    <source>
        <dbReference type="ARBA" id="ARBA00008766"/>
    </source>
</evidence>
<dbReference type="CDD" id="cd01085">
    <property type="entry name" value="APP"/>
    <property type="match status" value="1"/>
</dbReference>
<name>A0AAW1NR30_9CHLO</name>
<evidence type="ECO:0000256" key="4">
    <source>
        <dbReference type="ARBA" id="ARBA00022801"/>
    </source>
</evidence>
<dbReference type="AlphaFoldDB" id="A0AAW1NR30"/>
<proteinExistence type="inferred from homology"/>
<feature type="domain" description="Creatinase N-terminal" evidence="8">
    <location>
        <begin position="80"/>
        <end position="214"/>
    </location>
</feature>
<dbReference type="FunFam" id="3.90.230.10:FF:000007">
    <property type="entry name" value="Xaa-Pro aminopeptidase P"/>
    <property type="match status" value="1"/>
</dbReference>
<dbReference type="FunFam" id="3.40.350.10:FF:000003">
    <property type="entry name" value="Xaa-pro aminopeptidase P"/>
    <property type="match status" value="1"/>
</dbReference>
<dbReference type="GO" id="GO:0070006">
    <property type="term" value="F:metalloaminopeptidase activity"/>
    <property type="evidence" value="ECO:0007669"/>
    <property type="project" value="InterPro"/>
</dbReference>
<dbReference type="Pfam" id="PF01321">
    <property type="entry name" value="Creatinase_N"/>
    <property type="match status" value="1"/>
</dbReference>
<reference evidence="10 11" key="1">
    <citation type="journal article" date="2024" name="Nat. Commun.">
        <title>Phylogenomics reveals the evolutionary origins of lichenization in chlorophyte algae.</title>
        <authorList>
            <person name="Puginier C."/>
            <person name="Libourel C."/>
            <person name="Otte J."/>
            <person name="Skaloud P."/>
            <person name="Haon M."/>
            <person name="Grisel S."/>
            <person name="Petersen M."/>
            <person name="Berrin J.G."/>
            <person name="Delaux P.M."/>
            <person name="Dal Grande F."/>
            <person name="Keller J."/>
        </authorList>
    </citation>
    <scope>NUCLEOTIDE SEQUENCE [LARGE SCALE GENOMIC DNA]</scope>
    <source>
        <strain evidence="10 11">SAG 2036</strain>
    </source>
</reference>
<keyword evidence="11" id="KW-1185">Reference proteome</keyword>
<evidence type="ECO:0000256" key="5">
    <source>
        <dbReference type="ARBA" id="ARBA00023211"/>
    </source>
</evidence>
<feature type="region of interest" description="Disordered" evidence="6">
    <location>
        <begin position="364"/>
        <end position="386"/>
    </location>
</feature>
<accession>A0AAW1NR30</accession>
<dbReference type="Pfam" id="PF00557">
    <property type="entry name" value="Peptidase_M24"/>
    <property type="match status" value="1"/>
</dbReference>
<keyword evidence="3" id="KW-0479">Metal-binding</keyword>
<dbReference type="Gene3D" id="3.90.230.10">
    <property type="entry name" value="Creatinase/methionine aminopeptidase superfamily"/>
    <property type="match status" value="1"/>
</dbReference>
<evidence type="ECO:0000313" key="11">
    <source>
        <dbReference type="Proteomes" id="UP001465755"/>
    </source>
</evidence>
<sequence>MTSLSFGSTALRQQAASLNFTGRGLCFRFALNLHSYGRPDTSRSLKQGCTLPLRAQQPFRQKGLQLRAMASANGAAADERVVQLRAKLKEAKVDAYIIPTADAHQSEYPAECDARRAWISHFTGSAGTAVVTQQHALLWTDGRYFLQAEKQLPKGWTLMRAGTPTCPEISDWLASNLPEGSVVGIDPLLHTVSGAQELHQRLENEERRLQPLGGVNLVDSVWGAARPAPPAAPLRIHTLEHAGASVRDKLGRMRKELAEAKAGALLVTALDEVAWLLNLRGGDVAHNPVFISYALLTTTSAAVYVDSSKVTPEVQAHLEEAGVEIKPYDALLSDVKSLAAAGKRIWTDPDKVSFAVKTVALEGATGGSRGKGKKRTRSGAATADDAGDAKVRRAAVLEKPSPVTAAKAVKTAAELKGMREAHLRDAVALAQTLHWIETEVGQGGRTITEVEVDEYLTGRRAAQAGFVETSFPTIAGAGPNGAIIHYRAESSSCASVDSNTLLLVDSGGQYDCGTTDVTRTLHTGQPSTHQRICFTRVLQGHIGLDQAVFPEGTHGLALDILARAPLWEMGLNYRHGTGHGVGAALNVHEGPQSISHRIGSAGTPLAVGMVLSNEPGYYEDGAFGVRIENLLVVKEASTPFKFGGQAYLGFERLTWCPLQRKMLAPEVMTQREVDWVDEYHKEVWEKVSPRLQDQPQVLEWLHINTAPLELQAEHLGKKQPALAMA</sequence>
<dbReference type="GO" id="GO:0046872">
    <property type="term" value="F:metal ion binding"/>
    <property type="evidence" value="ECO:0007669"/>
    <property type="project" value="UniProtKB-KW"/>
</dbReference>
<feature type="domain" description="Peptidase M24 C-terminal" evidence="9">
    <location>
        <begin position="647"/>
        <end position="708"/>
    </location>
</feature>
<organism evidence="10 11">
    <name type="scientific">Symbiochloris irregularis</name>
    <dbReference type="NCBI Taxonomy" id="706552"/>
    <lineage>
        <taxon>Eukaryota</taxon>
        <taxon>Viridiplantae</taxon>
        <taxon>Chlorophyta</taxon>
        <taxon>core chlorophytes</taxon>
        <taxon>Trebouxiophyceae</taxon>
        <taxon>Trebouxiales</taxon>
        <taxon>Trebouxiaceae</taxon>
        <taxon>Symbiochloris</taxon>
    </lineage>
</organism>
<keyword evidence="5" id="KW-0464">Manganese</keyword>
<dbReference type="Gene3D" id="3.40.350.10">
    <property type="entry name" value="Creatinase/prolidase N-terminal domain"/>
    <property type="match status" value="2"/>
</dbReference>
<dbReference type="InterPro" id="IPR000587">
    <property type="entry name" value="Creatinase_N"/>
</dbReference>
<protein>
    <submittedName>
        <fullName evidence="10">Uncharacterized protein</fullName>
    </submittedName>
</protein>
<dbReference type="PANTHER" id="PTHR43763:SF6">
    <property type="entry name" value="XAA-PRO AMINOPEPTIDASE 1"/>
    <property type="match status" value="1"/>
</dbReference>
<dbReference type="InterPro" id="IPR036005">
    <property type="entry name" value="Creatinase/aminopeptidase-like"/>
</dbReference>
<comment type="similarity">
    <text evidence="2">Belongs to the peptidase M24B family.</text>
</comment>
<evidence type="ECO:0000259" key="9">
    <source>
        <dbReference type="Pfam" id="PF16188"/>
    </source>
</evidence>